<accession>A0A2P5F1N0</accession>
<comment type="caution">
    <text evidence="1">The sequence shown here is derived from an EMBL/GenBank/DDBJ whole genome shotgun (WGS) entry which is preliminary data.</text>
</comment>
<dbReference type="InParanoid" id="A0A2P5F1N0"/>
<dbReference type="AlphaFoldDB" id="A0A2P5F1N0"/>
<gene>
    <name evidence="1" type="ORF">TorRG33x02_125280</name>
</gene>
<sequence length="97" mass="10869">MEWANQTAPRTPLPTFLLPRYLSWLKPTLQNNSVPSFPPKDGPSSTTTTVPPVVMKACLQRASDQELPNGHFPELPPFGWTLKDDVKVRILDLTLSK</sequence>
<name>A0A2P5F1N0_TREOI</name>
<dbReference type="Proteomes" id="UP000237000">
    <property type="component" value="Unassembled WGS sequence"/>
</dbReference>
<evidence type="ECO:0000313" key="2">
    <source>
        <dbReference type="Proteomes" id="UP000237000"/>
    </source>
</evidence>
<proteinExistence type="predicted"/>
<protein>
    <submittedName>
        <fullName evidence="1">Uncharacterized protein</fullName>
    </submittedName>
</protein>
<organism evidence="1 2">
    <name type="scientific">Trema orientale</name>
    <name type="common">Charcoal tree</name>
    <name type="synonym">Celtis orientalis</name>
    <dbReference type="NCBI Taxonomy" id="63057"/>
    <lineage>
        <taxon>Eukaryota</taxon>
        <taxon>Viridiplantae</taxon>
        <taxon>Streptophyta</taxon>
        <taxon>Embryophyta</taxon>
        <taxon>Tracheophyta</taxon>
        <taxon>Spermatophyta</taxon>
        <taxon>Magnoliopsida</taxon>
        <taxon>eudicotyledons</taxon>
        <taxon>Gunneridae</taxon>
        <taxon>Pentapetalae</taxon>
        <taxon>rosids</taxon>
        <taxon>fabids</taxon>
        <taxon>Rosales</taxon>
        <taxon>Cannabaceae</taxon>
        <taxon>Trema</taxon>
    </lineage>
</organism>
<dbReference type="EMBL" id="JXTC01000072">
    <property type="protein sequence ID" value="PON91697.1"/>
    <property type="molecule type" value="Genomic_DNA"/>
</dbReference>
<reference evidence="2" key="1">
    <citation type="submission" date="2016-06" db="EMBL/GenBank/DDBJ databases">
        <title>Parallel loss of symbiosis genes in relatives of nitrogen-fixing non-legume Parasponia.</title>
        <authorList>
            <person name="Van Velzen R."/>
            <person name="Holmer R."/>
            <person name="Bu F."/>
            <person name="Rutten L."/>
            <person name="Van Zeijl A."/>
            <person name="Liu W."/>
            <person name="Santuari L."/>
            <person name="Cao Q."/>
            <person name="Sharma T."/>
            <person name="Shen D."/>
            <person name="Roswanjaya Y."/>
            <person name="Wardhani T."/>
            <person name="Kalhor M.S."/>
            <person name="Jansen J."/>
            <person name="Van den Hoogen J."/>
            <person name="Gungor B."/>
            <person name="Hartog M."/>
            <person name="Hontelez J."/>
            <person name="Verver J."/>
            <person name="Yang W.-C."/>
            <person name="Schijlen E."/>
            <person name="Repin R."/>
            <person name="Schilthuizen M."/>
            <person name="Schranz E."/>
            <person name="Heidstra R."/>
            <person name="Miyata K."/>
            <person name="Fedorova E."/>
            <person name="Kohlen W."/>
            <person name="Bisseling T."/>
            <person name="Smit S."/>
            <person name="Geurts R."/>
        </authorList>
    </citation>
    <scope>NUCLEOTIDE SEQUENCE [LARGE SCALE GENOMIC DNA]</scope>
    <source>
        <strain evidence="2">cv. RG33-2</strain>
    </source>
</reference>
<evidence type="ECO:0000313" key="1">
    <source>
        <dbReference type="EMBL" id="PON91697.1"/>
    </source>
</evidence>
<keyword evidence="2" id="KW-1185">Reference proteome</keyword>